<name>A0A1R4IFD5_9MICC</name>
<dbReference type="Proteomes" id="UP000196230">
    <property type="component" value="Unassembled WGS sequence"/>
</dbReference>
<evidence type="ECO:0000313" key="2">
    <source>
        <dbReference type="Proteomes" id="UP000196230"/>
    </source>
</evidence>
<sequence length="37" mass="3863">MDGLGHGGLPFLRRALSRFTVPSAACTDDDGLGQPAY</sequence>
<dbReference type="EMBL" id="FUKP01000012">
    <property type="protein sequence ID" value="SJN18043.1"/>
    <property type="molecule type" value="Genomic_DNA"/>
</dbReference>
<protein>
    <submittedName>
        <fullName evidence="1">Uncharacterized protein</fullName>
    </submittedName>
</protein>
<reference evidence="1 2" key="1">
    <citation type="submission" date="2017-02" db="EMBL/GenBank/DDBJ databases">
        <authorList>
            <person name="Peterson S.W."/>
        </authorList>
    </citation>
    <scope>NUCLEOTIDE SEQUENCE [LARGE SCALE GENOMIC DNA]</scope>
    <source>
        <strain evidence="1 2">2B3F</strain>
    </source>
</reference>
<proteinExistence type="predicted"/>
<organism evidence="1 2">
    <name type="scientific">Micrococcus lylae</name>
    <dbReference type="NCBI Taxonomy" id="1273"/>
    <lineage>
        <taxon>Bacteria</taxon>
        <taxon>Bacillati</taxon>
        <taxon>Actinomycetota</taxon>
        <taxon>Actinomycetes</taxon>
        <taxon>Micrococcales</taxon>
        <taxon>Micrococcaceae</taxon>
        <taxon>Micrococcus</taxon>
    </lineage>
</organism>
<accession>A0A1R4IFD5</accession>
<evidence type="ECO:0000313" key="1">
    <source>
        <dbReference type="EMBL" id="SJN18043.1"/>
    </source>
</evidence>
<gene>
    <name evidence="1" type="ORF">FM125_01755</name>
</gene>
<dbReference type="AlphaFoldDB" id="A0A1R4IFD5"/>